<proteinExistence type="inferred from homology"/>
<dbReference type="PANTHER" id="PTHR11096">
    <property type="entry name" value="RNA 3' TERMINAL PHOSPHATE CYCLASE"/>
    <property type="match status" value="1"/>
</dbReference>
<evidence type="ECO:0000256" key="10">
    <source>
        <dbReference type="PIRSR" id="PIRSR005378-2"/>
    </source>
</evidence>
<dbReference type="PIRSF" id="PIRSF005378">
    <property type="entry name" value="RNA3'_term_phos_cycl_euk"/>
    <property type="match status" value="1"/>
</dbReference>
<feature type="binding site" evidence="10">
    <location>
        <begin position="298"/>
        <end position="302"/>
    </location>
    <ligand>
        <name>ATP</name>
        <dbReference type="ChEBI" id="CHEBI:30616"/>
    </ligand>
</feature>
<dbReference type="GO" id="GO:0005524">
    <property type="term" value="F:ATP binding"/>
    <property type="evidence" value="ECO:0007669"/>
    <property type="project" value="UniProtKB-KW"/>
</dbReference>
<dbReference type="EC" id="6.5.1.4" evidence="2"/>
<evidence type="ECO:0000313" key="13">
    <source>
        <dbReference type="Proteomes" id="UP000887566"/>
    </source>
</evidence>
<keyword evidence="5 10" id="KW-0547">Nucleotide-binding</keyword>
<dbReference type="InterPro" id="IPR017770">
    <property type="entry name" value="RNA3'_term_phos_cyc_type_1"/>
</dbReference>
<evidence type="ECO:0000259" key="12">
    <source>
        <dbReference type="Pfam" id="PF05189"/>
    </source>
</evidence>
<dbReference type="GO" id="GO:0003963">
    <property type="term" value="F:RNA-3'-phosphate cyclase activity"/>
    <property type="evidence" value="ECO:0007669"/>
    <property type="project" value="UniProtKB-EC"/>
</dbReference>
<dbReference type="SUPFAM" id="SSF55205">
    <property type="entry name" value="EPT/RTPC-like"/>
    <property type="match status" value="2"/>
</dbReference>
<dbReference type="InterPro" id="IPR036553">
    <property type="entry name" value="RPTC_insert"/>
</dbReference>
<organism evidence="13 14">
    <name type="scientific">Plectus sambesii</name>
    <dbReference type="NCBI Taxonomy" id="2011161"/>
    <lineage>
        <taxon>Eukaryota</taxon>
        <taxon>Metazoa</taxon>
        <taxon>Ecdysozoa</taxon>
        <taxon>Nematoda</taxon>
        <taxon>Chromadorea</taxon>
        <taxon>Plectida</taxon>
        <taxon>Plectina</taxon>
        <taxon>Plectoidea</taxon>
        <taxon>Plectidae</taxon>
        <taxon>Plectus</taxon>
    </lineage>
</organism>
<comment type="catalytic activity">
    <reaction evidence="6">
        <text>a 3'-end 3'-phospho-ribonucleotide-RNA + ATP = a 3'-end 2',3'-cyclophospho-ribonucleotide-RNA + AMP + diphosphate</text>
        <dbReference type="Rhea" id="RHEA:23976"/>
        <dbReference type="Rhea" id="RHEA-COMP:10463"/>
        <dbReference type="Rhea" id="RHEA-COMP:10464"/>
        <dbReference type="ChEBI" id="CHEBI:30616"/>
        <dbReference type="ChEBI" id="CHEBI:33019"/>
        <dbReference type="ChEBI" id="CHEBI:83062"/>
        <dbReference type="ChEBI" id="CHEBI:83064"/>
        <dbReference type="ChEBI" id="CHEBI:456215"/>
        <dbReference type="EC" id="6.5.1.4"/>
    </reaction>
</comment>
<dbReference type="Pfam" id="PF01137">
    <property type="entry name" value="RTC"/>
    <property type="match status" value="1"/>
</dbReference>
<comment type="function">
    <text evidence="8">Catalyzes the conversion of 3'-phosphate to a 2',3'-cyclic phosphodiester at the end of RNA. The mechanism of action of the enzyme occurs in 3 steps: (A) adenylation of the enzyme by ATP; (B) transfer of adenylate to an RNA-N3'P to produce RNA-N3'PP5'A; (C) and attack of the adjacent 2'-hydroxyl on the 3'-phosphorus in the diester linkage to produce the cyclic end product. Likely functions in some aspects of cellular RNA processing. Function plays an important role in regulating axon regeneration by inhibiting central nervous system (CNS) axon regeneration following optic nerve injury.</text>
</comment>
<evidence type="ECO:0000256" key="5">
    <source>
        <dbReference type="ARBA" id="ARBA00022741"/>
    </source>
</evidence>
<dbReference type="InterPro" id="IPR037136">
    <property type="entry name" value="RNA3'_phos_cyclase_dom_sf"/>
</dbReference>
<evidence type="ECO:0000256" key="6">
    <source>
        <dbReference type="ARBA" id="ARBA00024481"/>
    </source>
</evidence>
<comment type="similarity">
    <text evidence="1">Belongs to the RNA 3'-terminal cyclase family. Type 1 subfamily.</text>
</comment>
<dbReference type="InterPro" id="IPR023797">
    <property type="entry name" value="RNA3'_phos_cyclase_dom"/>
</dbReference>
<feature type="domain" description="RNA 3'-terminal phosphate cyclase insert" evidence="12">
    <location>
        <begin position="188"/>
        <end position="290"/>
    </location>
</feature>
<dbReference type="InterPro" id="IPR000228">
    <property type="entry name" value="RNA3'_term_phos_cyc"/>
</dbReference>
<dbReference type="GO" id="GO:0006396">
    <property type="term" value="P:RNA processing"/>
    <property type="evidence" value="ECO:0007669"/>
    <property type="project" value="InterPro"/>
</dbReference>
<feature type="active site" description="Tele-AMP-histidine intermediate" evidence="9">
    <location>
        <position position="324"/>
    </location>
</feature>
<dbReference type="WBParaSite" id="PSAMB.scaffold270size59998.g3983.t1">
    <property type="protein sequence ID" value="PSAMB.scaffold270size59998.g3983.t1"/>
    <property type="gene ID" value="PSAMB.scaffold270size59998.g3983"/>
</dbReference>
<evidence type="ECO:0000313" key="14">
    <source>
        <dbReference type="WBParaSite" id="PSAMB.scaffold270size59998.g3983.t1"/>
    </source>
</evidence>
<dbReference type="InterPro" id="IPR013792">
    <property type="entry name" value="RNA3'P_cycl/enolpyr_Trfase_a/b"/>
</dbReference>
<feature type="binding site" evidence="10">
    <location>
        <position position="106"/>
    </location>
    <ligand>
        <name>ATP</name>
        <dbReference type="ChEBI" id="CHEBI:30616"/>
    </ligand>
</feature>
<protein>
    <recommendedName>
        <fullName evidence="3">RNA 3'-terminal phosphate cyclase</fullName>
        <ecNumber evidence="2">6.5.1.4</ecNumber>
    </recommendedName>
    <alternativeName>
        <fullName evidence="7">RNA terminal phosphate cyclase domain-containing protein 1</fullName>
    </alternativeName>
</protein>
<dbReference type="InterPro" id="IPR013791">
    <property type="entry name" value="RNA3'-term_phos_cycl_insert"/>
</dbReference>
<dbReference type="SUPFAM" id="SSF52913">
    <property type="entry name" value="RNA 3'-terminal phosphate cyclase, RPTC, insert domain"/>
    <property type="match status" value="1"/>
</dbReference>
<dbReference type="Pfam" id="PF05189">
    <property type="entry name" value="RTC_insert"/>
    <property type="match status" value="1"/>
</dbReference>
<evidence type="ECO:0000256" key="1">
    <source>
        <dbReference type="ARBA" id="ARBA00009206"/>
    </source>
</evidence>
<dbReference type="NCBIfam" id="TIGR03399">
    <property type="entry name" value="RNA_3prim_cycl"/>
    <property type="match status" value="1"/>
</dbReference>
<evidence type="ECO:0000256" key="9">
    <source>
        <dbReference type="PIRSR" id="PIRSR005378-1"/>
    </source>
</evidence>
<keyword evidence="10" id="KW-0067">ATP-binding</keyword>
<dbReference type="Gene3D" id="3.65.10.20">
    <property type="entry name" value="RNA 3'-terminal phosphate cyclase domain"/>
    <property type="match status" value="1"/>
</dbReference>
<feature type="domain" description="RNA 3'-terminal phosphate cyclase" evidence="11">
    <location>
        <begin position="15"/>
        <end position="340"/>
    </location>
</feature>
<dbReference type="Gene3D" id="3.30.360.20">
    <property type="entry name" value="RNA 3'-terminal phosphate cyclase, insert domain"/>
    <property type="match status" value="1"/>
</dbReference>
<evidence type="ECO:0000256" key="2">
    <source>
        <dbReference type="ARBA" id="ARBA00012725"/>
    </source>
</evidence>
<evidence type="ECO:0000259" key="11">
    <source>
        <dbReference type="Pfam" id="PF01137"/>
    </source>
</evidence>
<sequence>MATSAALSTIDGSVLEGGGQILRITAGLAAILGKGISVTKIRAGRDKPGLRPQHLNGLQLIANMCDGTLTGGNVQSTEISLQPGTLRSGQFTCDTKTAGSTTLLLQVALPCLPFLRSSQLTLRGGTNADFAPQFEYSQHVFKPMLERFGFSFDLHCKKKGFFPKGGGEIVASTNQDNPITLRCVDLMERGKIESIGGIAWSAGEHDATYAGAMAKEAKRVLRRALQDVPIDVEAKFESRQSAIGSGRGIVLWANTSTGCILGADALGGKKGTTAEELGEEAAKALIRNIQAGGCVDEHLQDQLIIFAVLAKGTSHIRCGPLTLHTETAIVMSEQMTDAKISKKILQDGTVILTIVGIGHSAS</sequence>
<evidence type="ECO:0000256" key="3">
    <source>
        <dbReference type="ARBA" id="ARBA00021428"/>
    </source>
</evidence>
<dbReference type="AlphaFoldDB" id="A0A914VZD7"/>
<dbReference type="PANTHER" id="PTHR11096:SF0">
    <property type="entry name" value="RNA 3'-TERMINAL PHOSPHATE CYCLASE"/>
    <property type="match status" value="1"/>
</dbReference>
<keyword evidence="13" id="KW-1185">Reference proteome</keyword>
<accession>A0A914VZD7</accession>
<evidence type="ECO:0000256" key="7">
    <source>
        <dbReference type="ARBA" id="ARBA00032543"/>
    </source>
</evidence>
<evidence type="ECO:0000256" key="4">
    <source>
        <dbReference type="ARBA" id="ARBA00022598"/>
    </source>
</evidence>
<reference evidence="14" key="1">
    <citation type="submission" date="2022-11" db="UniProtKB">
        <authorList>
            <consortium name="WormBaseParasite"/>
        </authorList>
    </citation>
    <scope>IDENTIFICATION</scope>
</reference>
<evidence type="ECO:0000256" key="8">
    <source>
        <dbReference type="ARBA" id="ARBA00045867"/>
    </source>
</evidence>
<dbReference type="FunFam" id="3.30.360.20:FF:000002">
    <property type="entry name" value="RNA terminal phosphate cyclase-like 1"/>
    <property type="match status" value="1"/>
</dbReference>
<name>A0A914VZD7_9BILA</name>
<dbReference type="GO" id="GO:0005634">
    <property type="term" value="C:nucleus"/>
    <property type="evidence" value="ECO:0007669"/>
    <property type="project" value="TreeGrafter"/>
</dbReference>
<keyword evidence="4" id="KW-0436">Ligase</keyword>
<dbReference type="Proteomes" id="UP000887566">
    <property type="component" value="Unplaced"/>
</dbReference>